<dbReference type="AlphaFoldDB" id="A0A7X2IVU1"/>
<keyword evidence="1" id="KW-0472">Membrane</keyword>
<gene>
    <name evidence="2" type="ORF">GJU40_00360</name>
</gene>
<keyword evidence="1" id="KW-1133">Transmembrane helix</keyword>
<feature type="transmembrane region" description="Helical" evidence="1">
    <location>
        <begin position="6"/>
        <end position="24"/>
    </location>
</feature>
<dbReference type="InterPro" id="IPR046118">
    <property type="entry name" value="DUF6115"/>
</dbReference>
<protein>
    <recommendedName>
        <fullName evidence="4">Swarming motility protein SwrB</fullName>
    </recommendedName>
</protein>
<keyword evidence="3" id="KW-1185">Reference proteome</keyword>
<keyword evidence="1" id="KW-0812">Transmembrane</keyword>
<proteinExistence type="predicted"/>
<organism evidence="2 3">
    <name type="scientific">Metabacillus lacus</name>
    <dbReference type="NCBI Taxonomy" id="1983721"/>
    <lineage>
        <taxon>Bacteria</taxon>
        <taxon>Bacillati</taxon>
        <taxon>Bacillota</taxon>
        <taxon>Bacilli</taxon>
        <taxon>Bacillales</taxon>
        <taxon>Bacillaceae</taxon>
        <taxon>Metabacillus</taxon>
    </lineage>
</organism>
<evidence type="ECO:0000313" key="3">
    <source>
        <dbReference type="Proteomes" id="UP000448867"/>
    </source>
</evidence>
<comment type="caution">
    <text evidence="2">The sequence shown here is derived from an EMBL/GenBank/DDBJ whole genome shotgun (WGS) entry which is preliminary data.</text>
</comment>
<accession>A0A7X2IVU1</accession>
<evidence type="ECO:0008006" key="4">
    <source>
        <dbReference type="Google" id="ProtNLM"/>
    </source>
</evidence>
<dbReference type="RefSeq" id="WP_170289284.1">
    <property type="nucleotide sequence ID" value="NZ_WKKI01000001.1"/>
</dbReference>
<dbReference type="Proteomes" id="UP000448867">
    <property type="component" value="Unassembled WGS sequence"/>
</dbReference>
<evidence type="ECO:0000313" key="2">
    <source>
        <dbReference type="EMBL" id="MRX70619.1"/>
    </source>
</evidence>
<evidence type="ECO:0000256" key="1">
    <source>
        <dbReference type="SAM" id="Phobius"/>
    </source>
</evidence>
<dbReference type="Pfam" id="PF19610">
    <property type="entry name" value="DUF6115"/>
    <property type="match status" value="1"/>
</dbReference>
<reference evidence="2 3" key="1">
    <citation type="submission" date="2019-11" db="EMBL/GenBank/DDBJ databases">
        <title>Bacillus lacus genome.</title>
        <authorList>
            <person name="Allen C.J."/>
            <person name="Newman J.D."/>
        </authorList>
    </citation>
    <scope>NUCLEOTIDE SEQUENCE [LARGE SCALE GENOMIC DNA]</scope>
    <source>
        <strain evidence="2 3">KCTC 33946</strain>
    </source>
</reference>
<dbReference type="EMBL" id="WKKI01000001">
    <property type="protein sequence ID" value="MRX70619.1"/>
    <property type="molecule type" value="Genomic_DNA"/>
</dbReference>
<sequence>MTTIFFFMSFILHAVSIYFIILLFSRYSSLKDLEAAQRRMLEETEQSLAAYLLQIQEENDKFLTSISRPENRTAENPIKNIITDVSENGGYEESDTEYQPLLETAHIQDQLELSASPAQPDLERALELAEKGYSIEEIAKMLKAGKTEIRLLLKFRQN</sequence>
<name>A0A7X2IVU1_9BACI</name>